<dbReference type="GO" id="GO:0000287">
    <property type="term" value="F:magnesium ion binding"/>
    <property type="evidence" value="ECO:0007669"/>
    <property type="project" value="InterPro"/>
</dbReference>
<dbReference type="SMART" id="SM01400">
    <property type="entry name" value="Pribosyltran_N"/>
    <property type="match status" value="1"/>
</dbReference>
<sequence>MILFYCSAMEELAKKILTSERIICGRINWGKFPDGFPDSFIENVACNVDGQDVAFLASFDTPAEIFRQMSVIYALPRYGAKSFTIILPYFPTGTMERVEREGEVATAMTLARMLSAVECKEASLVIYDIHDLKERFYFRHPIIPKFRSAASLFNSARMNGPERFSKAAICFPDEGAWKRFGKIFDGRHILCHKDRLWNKRNVKIIEGDPKGSDVIIVDDLVMTGGTILECAEVLDRAGVASVSAYVTHAVFPKKSCRRMSAFPFANFWVTDSCPETLKDFEYCATNFKIHSLAEPIASMLLGNR</sequence>
<gene>
    <name evidence="5" type="ORF">UW30_C0003G0028</name>
</gene>
<dbReference type="Proteomes" id="UP000034736">
    <property type="component" value="Unassembled WGS sequence"/>
</dbReference>
<dbReference type="InterPro" id="IPR029057">
    <property type="entry name" value="PRTase-like"/>
</dbReference>
<name>A0A0G1H5Y4_9BACT</name>
<accession>A0A0G1H5Y4</accession>
<dbReference type="CDD" id="cd06223">
    <property type="entry name" value="PRTases_typeI"/>
    <property type="match status" value="1"/>
</dbReference>
<dbReference type="PANTHER" id="PTHR10210">
    <property type="entry name" value="RIBOSE-PHOSPHATE DIPHOSPHOKINASE FAMILY MEMBER"/>
    <property type="match status" value="1"/>
</dbReference>
<organism evidence="5 6">
    <name type="scientific">Candidatus Giovannonibacteria bacterium GW2011_GWA2_44_13b</name>
    <dbReference type="NCBI Taxonomy" id="1618647"/>
    <lineage>
        <taxon>Bacteria</taxon>
        <taxon>Candidatus Giovannoniibacteriota</taxon>
    </lineage>
</organism>
<dbReference type="Gene3D" id="3.40.50.2020">
    <property type="match status" value="2"/>
</dbReference>
<keyword evidence="5" id="KW-0808">Transferase</keyword>
<dbReference type="InterPro" id="IPR000836">
    <property type="entry name" value="PRTase_dom"/>
</dbReference>
<evidence type="ECO:0000313" key="6">
    <source>
        <dbReference type="Proteomes" id="UP000034736"/>
    </source>
</evidence>
<evidence type="ECO:0000313" key="5">
    <source>
        <dbReference type="EMBL" id="KKT41928.1"/>
    </source>
</evidence>
<dbReference type="PANTHER" id="PTHR10210:SF45">
    <property type="entry name" value="RIBOSE-PHOSPHATE PYROPHOSPHOKINASE 3, CHLOROPLASTIC"/>
    <property type="match status" value="1"/>
</dbReference>
<evidence type="ECO:0000256" key="1">
    <source>
        <dbReference type="ARBA" id="ARBA00022727"/>
    </source>
</evidence>
<feature type="domain" description="Ribose-phosphate pyrophosphokinase N-terminal" evidence="4">
    <location>
        <begin position="1"/>
        <end position="116"/>
    </location>
</feature>
<dbReference type="GO" id="GO:0006015">
    <property type="term" value="P:5-phosphoribose 1-diphosphate biosynthetic process"/>
    <property type="evidence" value="ECO:0007669"/>
    <property type="project" value="TreeGrafter"/>
</dbReference>
<keyword evidence="1 2" id="KW-0545">Nucleotide biosynthesis</keyword>
<comment type="caution">
    <text evidence="5">The sequence shown here is derived from an EMBL/GenBank/DDBJ whole genome shotgun (WGS) entry which is preliminary data.</text>
</comment>
<dbReference type="GO" id="GO:0016301">
    <property type="term" value="F:kinase activity"/>
    <property type="evidence" value="ECO:0007669"/>
    <property type="project" value="UniProtKB-KW"/>
</dbReference>
<dbReference type="GO" id="GO:0005737">
    <property type="term" value="C:cytoplasm"/>
    <property type="evidence" value="ECO:0007669"/>
    <property type="project" value="TreeGrafter"/>
</dbReference>
<proteinExistence type="inferred from homology"/>
<comment type="similarity">
    <text evidence="2">Belongs to the ribose-phosphate pyrophosphokinase family.</text>
</comment>
<dbReference type="GO" id="GO:0006164">
    <property type="term" value="P:purine nucleotide biosynthetic process"/>
    <property type="evidence" value="ECO:0007669"/>
    <property type="project" value="TreeGrafter"/>
</dbReference>
<evidence type="ECO:0000256" key="2">
    <source>
        <dbReference type="RuleBase" id="RU004324"/>
    </source>
</evidence>
<dbReference type="STRING" id="1618647.UW30_C0003G0028"/>
<keyword evidence="5" id="KW-0418">Kinase</keyword>
<dbReference type="EMBL" id="LCHU01000003">
    <property type="protein sequence ID" value="KKT41928.1"/>
    <property type="molecule type" value="Genomic_DNA"/>
</dbReference>
<evidence type="ECO:0000259" key="3">
    <source>
        <dbReference type="Pfam" id="PF00156"/>
    </source>
</evidence>
<reference evidence="5 6" key="1">
    <citation type="journal article" date="2015" name="Nature">
        <title>rRNA introns, odd ribosomes, and small enigmatic genomes across a large radiation of phyla.</title>
        <authorList>
            <person name="Brown C.T."/>
            <person name="Hug L.A."/>
            <person name="Thomas B.C."/>
            <person name="Sharon I."/>
            <person name="Castelle C.J."/>
            <person name="Singh A."/>
            <person name="Wilkins M.J."/>
            <person name="Williams K.H."/>
            <person name="Banfield J.F."/>
        </authorList>
    </citation>
    <scope>NUCLEOTIDE SEQUENCE [LARGE SCALE GENOMIC DNA]</scope>
</reference>
<dbReference type="InterPro" id="IPR029099">
    <property type="entry name" value="Pribosyltran_N"/>
</dbReference>
<dbReference type="NCBIfam" id="TIGR01251">
    <property type="entry name" value="ribP_PPkin"/>
    <property type="match status" value="1"/>
</dbReference>
<dbReference type="Pfam" id="PF13793">
    <property type="entry name" value="Pribosyltran_N"/>
    <property type="match status" value="1"/>
</dbReference>
<protein>
    <submittedName>
        <fullName evidence="5">Ribose-phosphate pyrophosphokinase</fullName>
    </submittedName>
</protein>
<dbReference type="GO" id="GO:0002189">
    <property type="term" value="C:ribose phosphate diphosphokinase complex"/>
    <property type="evidence" value="ECO:0007669"/>
    <property type="project" value="TreeGrafter"/>
</dbReference>
<dbReference type="AlphaFoldDB" id="A0A0G1H5Y4"/>
<dbReference type="SUPFAM" id="SSF53271">
    <property type="entry name" value="PRTase-like"/>
    <property type="match status" value="2"/>
</dbReference>
<feature type="domain" description="Phosphoribosyltransferase" evidence="3">
    <location>
        <begin position="205"/>
        <end position="249"/>
    </location>
</feature>
<evidence type="ECO:0000259" key="4">
    <source>
        <dbReference type="Pfam" id="PF13793"/>
    </source>
</evidence>
<dbReference type="InterPro" id="IPR005946">
    <property type="entry name" value="Rib-P_diPkinase"/>
</dbReference>
<dbReference type="Pfam" id="PF00156">
    <property type="entry name" value="Pribosyltran"/>
    <property type="match status" value="1"/>
</dbReference>